<dbReference type="AlphaFoldDB" id="A0A382PZ34"/>
<accession>A0A382PZ34</accession>
<feature type="non-terminal residue" evidence="2">
    <location>
        <position position="96"/>
    </location>
</feature>
<organism evidence="2">
    <name type="scientific">marine metagenome</name>
    <dbReference type="NCBI Taxonomy" id="408172"/>
    <lineage>
        <taxon>unclassified sequences</taxon>
        <taxon>metagenomes</taxon>
        <taxon>ecological metagenomes</taxon>
    </lineage>
</organism>
<dbReference type="EMBL" id="UINC01110830">
    <property type="protein sequence ID" value="SVC78599.1"/>
    <property type="molecule type" value="Genomic_DNA"/>
</dbReference>
<name>A0A382PZ34_9ZZZZ</name>
<evidence type="ECO:0000256" key="1">
    <source>
        <dbReference type="SAM" id="MobiDB-lite"/>
    </source>
</evidence>
<feature type="region of interest" description="Disordered" evidence="1">
    <location>
        <begin position="14"/>
        <end position="39"/>
    </location>
</feature>
<gene>
    <name evidence="2" type="ORF">METZ01_LOCUS331453</name>
</gene>
<reference evidence="2" key="1">
    <citation type="submission" date="2018-05" db="EMBL/GenBank/DDBJ databases">
        <authorList>
            <person name="Lanie J.A."/>
            <person name="Ng W.-L."/>
            <person name="Kazmierczak K.M."/>
            <person name="Andrzejewski T.M."/>
            <person name="Davidsen T.M."/>
            <person name="Wayne K.J."/>
            <person name="Tettelin H."/>
            <person name="Glass J.I."/>
            <person name="Rusch D."/>
            <person name="Podicherti R."/>
            <person name="Tsui H.-C.T."/>
            <person name="Winkler M.E."/>
        </authorList>
    </citation>
    <scope>NUCLEOTIDE SEQUENCE</scope>
</reference>
<proteinExistence type="predicted"/>
<evidence type="ECO:0000313" key="2">
    <source>
        <dbReference type="EMBL" id="SVC78599.1"/>
    </source>
</evidence>
<protein>
    <submittedName>
        <fullName evidence="2">Uncharacterized protein</fullName>
    </submittedName>
</protein>
<sequence>MTWALTPSIEGSDSLKRMARSNSSGADIRRSRSPSSYVEHAARRGDYAFEDFPGAKANQITDAPTPQPGILVRDLVPPANWIIRFHIDVQSAFGGL</sequence>